<feature type="transmembrane region" description="Helical" evidence="8">
    <location>
        <begin position="260"/>
        <end position="280"/>
    </location>
</feature>
<dbReference type="EMBL" id="GGYP01004304">
    <property type="protein sequence ID" value="MDE49075.1"/>
    <property type="molecule type" value="Transcribed_RNA"/>
</dbReference>
<dbReference type="InterPro" id="IPR006603">
    <property type="entry name" value="PQ-loop_rpt"/>
</dbReference>
<keyword evidence="4 8" id="KW-1133">Transmembrane helix</keyword>
<dbReference type="GO" id="GO:0016020">
    <property type="term" value="C:membrane"/>
    <property type="evidence" value="ECO:0007669"/>
    <property type="project" value="UniProtKB-SubCell"/>
</dbReference>
<evidence type="ECO:0000256" key="1">
    <source>
        <dbReference type="ARBA" id="ARBA00004141"/>
    </source>
</evidence>
<feature type="transmembrane region" description="Helical" evidence="8">
    <location>
        <begin position="203"/>
        <end position="222"/>
    </location>
</feature>
<comment type="subcellular location">
    <subcellularLocation>
        <location evidence="1">Membrane</location>
        <topology evidence="1">Multi-pass membrane protein</topology>
    </subcellularLocation>
</comment>
<dbReference type="FunFam" id="1.20.1280.290:FF:000008">
    <property type="entry name" value="PQ-loop repeat-containing protein 1"/>
    <property type="match status" value="1"/>
</dbReference>
<evidence type="ECO:0000256" key="5">
    <source>
        <dbReference type="ARBA" id="ARBA00023136"/>
    </source>
</evidence>
<feature type="transmembrane region" description="Helical" evidence="8">
    <location>
        <begin position="286"/>
        <end position="308"/>
    </location>
</feature>
<dbReference type="Gene3D" id="1.20.1280.290">
    <property type="match status" value="2"/>
</dbReference>
<accession>A0A6G1SF23</accession>
<dbReference type="FunFam" id="1.20.1280.290:FF:000005">
    <property type="entry name" value="PQ-loop repeat-containing protein 1"/>
    <property type="match status" value="1"/>
</dbReference>
<dbReference type="GO" id="GO:0005829">
    <property type="term" value="C:cytosol"/>
    <property type="evidence" value="ECO:0007669"/>
    <property type="project" value="GOC"/>
</dbReference>
<evidence type="ECO:0000313" key="9">
    <source>
        <dbReference type="EMBL" id="MDE49075.1"/>
    </source>
</evidence>
<gene>
    <name evidence="9" type="primary">PQLC1_1</name>
    <name evidence="9" type="ORF">g.5506</name>
</gene>
<reference evidence="9" key="1">
    <citation type="submission" date="2018-10" db="EMBL/GenBank/DDBJ databases">
        <title>Transcriptome assembly of Aceria tosichella (Wheat curl mite) Type 2.</title>
        <authorList>
            <person name="Scully E.D."/>
            <person name="Geib S.M."/>
            <person name="Palmer N.A."/>
            <person name="Gupta A.K."/>
            <person name="Sarath G."/>
            <person name="Tatineni S."/>
        </authorList>
    </citation>
    <scope>NUCLEOTIDE SEQUENCE</scope>
    <source>
        <strain evidence="9">LincolnNE</strain>
    </source>
</reference>
<dbReference type="AlphaFoldDB" id="A0A6G1SF23"/>
<evidence type="ECO:0000256" key="6">
    <source>
        <dbReference type="ARBA" id="ARBA00040648"/>
    </source>
</evidence>
<dbReference type="SMART" id="SM00679">
    <property type="entry name" value="CTNS"/>
    <property type="match status" value="2"/>
</dbReference>
<evidence type="ECO:0000256" key="8">
    <source>
        <dbReference type="SAM" id="Phobius"/>
    </source>
</evidence>
<name>A0A6G1SF23_9ACAR</name>
<feature type="transmembrane region" description="Helical" evidence="8">
    <location>
        <begin position="138"/>
        <end position="159"/>
    </location>
</feature>
<keyword evidence="5 8" id="KW-0472">Membrane</keyword>
<evidence type="ECO:0000256" key="4">
    <source>
        <dbReference type="ARBA" id="ARBA00022989"/>
    </source>
</evidence>
<dbReference type="PANTHER" id="PTHR14856">
    <property type="entry name" value="PQ-LOOP REPEAT-CONTAINING PROTEIN 1-LIKE PROTEIN"/>
    <property type="match status" value="1"/>
</dbReference>
<keyword evidence="3" id="KW-0677">Repeat</keyword>
<organism evidence="9">
    <name type="scientific">Aceria tosichella</name>
    <name type="common">wheat curl mite</name>
    <dbReference type="NCBI Taxonomy" id="561515"/>
    <lineage>
        <taxon>Eukaryota</taxon>
        <taxon>Metazoa</taxon>
        <taxon>Ecdysozoa</taxon>
        <taxon>Arthropoda</taxon>
        <taxon>Chelicerata</taxon>
        <taxon>Arachnida</taxon>
        <taxon>Acari</taxon>
        <taxon>Acariformes</taxon>
        <taxon>Trombidiformes</taxon>
        <taxon>Prostigmata</taxon>
        <taxon>Eupodina</taxon>
        <taxon>Eriophyoidea</taxon>
        <taxon>Eriophyidae</taxon>
        <taxon>Eriophyinae</taxon>
        <taxon>Aceriini</taxon>
        <taxon>Aceria</taxon>
    </lineage>
</organism>
<dbReference type="GO" id="GO:0042147">
    <property type="term" value="P:retrograde transport, endosome to Golgi"/>
    <property type="evidence" value="ECO:0007669"/>
    <property type="project" value="TreeGrafter"/>
</dbReference>
<protein>
    <recommendedName>
        <fullName evidence="6">Solute carrier family 66 member 2</fullName>
    </recommendedName>
    <alternativeName>
        <fullName evidence="7">PQ-loop repeat-containing protein 1</fullName>
    </alternativeName>
</protein>
<dbReference type="GO" id="GO:0005768">
    <property type="term" value="C:endosome"/>
    <property type="evidence" value="ECO:0007669"/>
    <property type="project" value="TreeGrafter"/>
</dbReference>
<sequence>MLPSVSQNTTMSQLLAVVTTTATTATTMSNGPIVNDHLNSSSALNDNVTLEQQLSATNSTNPLTMTDTIMPKMDNMMDVFKISCSTAMIIGGLLPFLPQYIKIKKSRSSDGFSTYVCLTLLLANILRIAFWFGHRFELPLLIQSFVMIAGMMAMMDICIRVRNMESGYVVSSIGVRPNTMRTRRSLIGLNNHYFWDWDDHFSYVKFLVYFIAVIGMITYLLLDSSIYVESLGFVALFSESLLGVPQLLRNYRKKSTRGMSVEMVVMWLSGDIFKTLYFILRQSPAQFIACGSIQVSIDILIIAQVLWYRRQVTYCRLPKTT</sequence>
<keyword evidence="2 8" id="KW-0812">Transmembrane</keyword>
<feature type="transmembrane region" description="Helical" evidence="8">
    <location>
        <begin position="112"/>
        <end position="132"/>
    </location>
</feature>
<evidence type="ECO:0000256" key="3">
    <source>
        <dbReference type="ARBA" id="ARBA00022737"/>
    </source>
</evidence>
<proteinExistence type="predicted"/>
<evidence type="ECO:0000256" key="2">
    <source>
        <dbReference type="ARBA" id="ARBA00022692"/>
    </source>
</evidence>
<dbReference type="GO" id="GO:0005802">
    <property type="term" value="C:trans-Golgi network"/>
    <property type="evidence" value="ECO:0007669"/>
    <property type="project" value="TreeGrafter"/>
</dbReference>
<feature type="transmembrane region" description="Helical" evidence="8">
    <location>
        <begin position="79"/>
        <end position="100"/>
    </location>
</feature>
<evidence type="ECO:0000256" key="7">
    <source>
        <dbReference type="ARBA" id="ARBA00043159"/>
    </source>
</evidence>
<dbReference type="Pfam" id="PF04193">
    <property type="entry name" value="PQ-loop"/>
    <property type="match status" value="2"/>
</dbReference>
<dbReference type="InterPro" id="IPR052241">
    <property type="entry name" value="SLC66/Scramblase_ANY1"/>
</dbReference>
<dbReference type="GO" id="GO:0045332">
    <property type="term" value="P:phospholipid translocation"/>
    <property type="evidence" value="ECO:0007669"/>
    <property type="project" value="TreeGrafter"/>
</dbReference>
<dbReference type="PANTHER" id="PTHR14856:SF9">
    <property type="entry name" value="PQ-LOOP REPEAT-CONTAINING PROTEIN 1"/>
    <property type="match status" value="1"/>
</dbReference>